<feature type="compositionally biased region" description="Polar residues" evidence="1">
    <location>
        <begin position="195"/>
        <end position="217"/>
    </location>
</feature>
<evidence type="ECO:0000313" key="4">
    <source>
        <dbReference type="Proteomes" id="UP001233172"/>
    </source>
</evidence>
<evidence type="ECO:0000256" key="1">
    <source>
        <dbReference type="SAM" id="MobiDB-lite"/>
    </source>
</evidence>
<dbReference type="EMBL" id="JASAOG010000002">
    <property type="protein sequence ID" value="KAK0069811.1"/>
    <property type="molecule type" value="Genomic_DNA"/>
</dbReference>
<feature type="region of interest" description="Disordered" evidence="1">
    <location>
        <begin position="559"/>
        <end position="586"/>
    </location>
</feature>
<feature type="compositionally biased region" description="Basic and acidic residues" evidence="1">
    <location>
        <begin position="559"/>
        <end position="569"/>
    </location>
</feature>
<dbReference type="InterPro" id="IPR029063">
    <property type="entry name" value="SAM-dependent_MTases_sf"/>
</dbReference>
<dbReference type="AlphaFoldDB" id="A0AAD8CBB9"/>
<dbReference type="SUPFAM" id="SSF53335">
    <property type="entry name" value="S-adenosyl-L-methionine-dependent methyltransferases"/>
    <property type="match status" value="1"/>
</dbReference>
<feature type="region of interest" description="Disordered" evidence="1">
    <location>
        <begin position="301"/>
        <end position="347"/>
    </location>
</feature>
<dbReference type="Proteomes" id="UP001233172">
    <property type="component" value="Unassembled WGS sequence"/>
</dbReference>
<dbReference type="PANTHER" id="PTHR34203">
    <property type="entry name" value="METHYLTRANSFERASE, FKBM FAMILY PROTEIN"/>
    <property type="match status" value="1"/>
</dbReference>
<feature type="region of interest" description="Disordered" evidence="1">
    <location>
        <begin position="617"/>
        <end position="692"/>
    </location>
</feature>
<protein>
    <submittedName>
        <fullName evidence="3">Myb-like protein I</fullName>
    </submittedName>
</protein>
<keyword evidence="2" id="KW-1133">Transmembrane helix</keyword>
<dbReference type="InterPro" id="IPR052514">
    <property type="entry name" value="SAM-dependent_MTase"/>
</dbReference>
<reference evidence="3" key="1">
    <citation type="journal article" date="2023" name="PLoS Negl. Trop. Dis.">
        <title>A genome sequence for Biomphalaria pfeifferi, the major vector snail for the human-infecting parasite Schistosoma mansoni.</title>
        <authorList>
            <person name="Bu L."/>
            <person name="Lu L."/>
            <person name="Laidemitt M.R."/>
            <person name="Zhang S.M."/>
            <person name="Mutuku M."/>
            <person name="Mkoji G."/>
            <person name="Steinauer M."/>
            <person name="Loker E.S."/>
        </authorList>
    </citation>
    <scope>NUCLEOTIDE SEQUENCE</scope>
    <source>
        <strain evidence="3">KasaAsao</strain>
    </source>
</reference>
<gene>
    <name evidence="3" type="ORF">Bpfe_000988</name>
</gene>
<feature type="compositionally biased region" description="Low complexity" evidence="1">
    <location>
        <begin position="639"/>
        <end position="649"/>
    </location>
</feature>
<evidence type="ECO:0000313" key="3">
    <source>
        <dbReference type="EMBL" id="KAK0069811.1"/>
    </source>
</evidence>
<reference evidence="3" key="2">
    <citation type="submission" date="2023-04" db="EMBL/GenBank/DDBJ databases">
        <authorList>
            <person name="Bu L."/>
            <person name="Lu L."/>
            <person name="Laidemitt M.R."/>
            <person name="Zhang S.M."/>
            <person name="Mutuku M."/>
            <person name="Mkoji G."/>
            <person name="Steinauer M."/>
            <person name="Loker E.S."/>
        </authorList>
    </citation>
    <scope>NUCLEOTIDE SEQUENCE</scope>
    <source>
        <strain evidence="3">KasaAsao</strain>
        <tissue evidence="3">Whole Snail</tissue>
    </source>
</reference>
<sequence length="960" mass="109013">MLESGIHVRDSSLRKEDFTRNKDTTMSRRLWKKCLLGLMLVSSGIALYALYSSNQNANINANWKALINNMKIDEFPGKNVGVLDELVEITPVKPVIHADHFAEQGRFQKGPELRKKPNYKRRPGNAPRYYHDTDNDPSYYQDEERLHRDRDEYENYKIKEQYEPDNRAGFRNKQIDNNYIEDNVAERNENDEAGQNENDAAGQNKNDAAGQNENNAADENYKDAAVEIENDAAKNKEDVINNAQNVVQENGNEEIVPKQIHPPHFADVPEEFVVRNEKGEILEEKLFDGGINHHIHKLMKQQQGIGGDENREAMQRGKKAWPRPGNEERGAEHRPERNDIHANQQNDNKIIDLNVDLNSKLSKNEDDLLANRDRIETMNEKEIENQQLARQQQKGLPNRAIGLDLVLDNKEGNVNGNNLEAFGLHDEETNKRQDNEFIRPFGQDILKPNIGVPPDRMDHKLGDNLEAFGIEGGTKVEANAQVKPNMKGNSDLRNKEEYVPYLLRNGLVKQMNESKINMANMNKALDSINLENNAEIKEKYIPYLQRHGYLPVEEVKNLDADNNNQHKDLSNQGRQLETKADENQNPQIRAQKIKEALLKLPPEFLAAFIQKQQQLHGQGLPQQQQEQQQIAQDPVTLPQQQQGQQQIAQNPVALAHQQQEQQQIAQDPVALAHQQQPQSTAALDANQNADAQQLQEPDKILLEDMQAPLPVKANCVPFQFLSRSAPLCIHQSDKDTEVSARIELEGSYEKEILDQFYEILVQEATIGVVDIGAGIGVYTLAAALLNHDVVAVEPLYRNCRLLRKSAQENMVTGKITLVTEGLDSESYVGQMNYSNNGGYSQVTIVKLTPDMKQDPANIVHMTTLDNLLQVVPFQRAVMKLDVSGAMEERILKSGHKFFSTVTVPYIITHWSVSTQPTQYWSMARELTELGYQPRLAWNGAAVNNEFLQSNHSFFVWTKNS</sequence>
<keyword evidence="4" id="KW-1185">Reference proteome</keyword>
<feature type="region of interest" description="Disordered" evidence="1">
    <location>
        <begin position="191"/>
        <end position="218"/>
    </location>
</feature>
<keyword evidence="2" id="KW-0472">Membrane</keyword>
<evidence type="ECO:0000256" key="2">
    <source>
        <dbReference type="SAM" id="Phobius"/>
    </source>
</evidence>
<organism evidence="3 4">
    <name type="scientific">Biomphalaria pfeifferi</name>
    <name type="common">Bloodfluke planorb</name>
    <name type="synonym">Freshwater snail</name>
    <dbReference type="NCBI Taxonomy" id="112525"/>
    <lineage>
        <taxon>Eukaryota</taxon>
        <taxon>Metazoa</taxon>
        <taxon>Spiralia</taxon>
        <taxon>Lophotrochozoa</taxon>
        <taxon>Mollusca</taxon>
        <taxon>Gastropoda</taxon>
        <taxon>Heterobranchia</taxon>
        <taxon>Euthyneura</taxon>
        <taxon>Panpulmonata</taxon>
        <taxon>Hygrophila</taxon>
        <taxon>Lymnaeoidea</taxon>
        <taxon>Planorbidae</taxon>
        <taxon>Biomphalaria</taxon>
    </lineage>
</organism>
<dbReference type="PANTHER" id="PTHR34203:SF15">
    <property type="entry name" value="SLL1173 PROTEIN"/>
    <property type="match status" value="1"/>
</dbReference>
<accession>A0AAD8CBB9</accession>
<name>A0AAD8CBB9_BIOPF</name>
<dbReference type="InterPro" id="IPR006342">
    <property type="entry name" value="FkbM_mtfrase"/>
</dbReference>
<feature type="region of interest" description="Disordered" evidence="1">
    <location>
        <begin position="106"/>
        <end position="151"/>
    </location>
</feature>
<dbReference type="Gene3D" id="3.40.50.150">
    <property type="entry name" value="Vaccinia Virus protein VP39"/>
    <property type="match status" value="1"/>
</dbReference>
<dbReference type="NCBIfam" id="TIGR01444">
    <property type="entry name" value="fkbM_fam"/>
    <property type="match status" value="1"/>
</dbReference>
<feature type="transmembrane region" description="Helical" evidence="2">
    <location>
        <begin position="30"/>
        <end position="51"/>
    </location>
</feature>
<feature type="compositionally biased region" description="Low complexity" evidence="1">
    <location>
        <begin position="681"/>
        <end position="692"/>
    </location>
</feature>
<proteinExistence type="predicted"/>
<keyword evidence="2" id="KW-0812">Transmembrane</keyword>
<comment type="caution">
    <text evidence="3">The sequence shown here is derived from an EMBL/GenBank/DDBJ whole genome shotgun (WGS) entry which is preliminary data.</text>
</comment>
<feature type="compositionally biased region" description="Basic and acidic residues" evidence="1">
    <location>
        <begin position="142"/>
        <end position="151"/>
    </location>
</feature>
<feature type="compositionally biased region" description="Basic and acidic residues" evidence="1">
    <location>
        <begin position="325"/>
        <end position="340"/>
    </location>
</feature>
<feature type="compositionally biased region" description="Low complexity" evidence="1">
    <location>
        <begin position="657"/>
        <end position="666"/>
    </location>
</feature>
<feature type="compositionally biased region" description="Low complexity" evidence="1">
    <location>
        <begin position="617"/>
        <end position="632"/>
    </location>
</feature>